<feature type="compositionally biased region" description="Polar residues" evidence="1">
    <location>
        <begin position="819"/>
        <end position="839"/>
    </location>
</feature>
<feature type="compositionally biased region" description="Polar residues" evidence="1">
    <location>
        <begin position="508"/>
        <end position="520"/>
    </location>
</feature>
<feature type="region of interest" description="Disordered" evidence="1">
    <location>
        <begin position="917"/>
        <end position="963"/>
    </location>
</feature>
<feature type="region of interest" description="Disordered" evidence="1">
    <location>
        <begin position="507"/>
        <end position="572"/>
    </location>
</feature>
<reference evidence="2 3" key="1">
    <citation type="journal article" date="2018" name="IMA Fungus">
        <title>IMA Genome-F 9: Draft genome sequence of Annulohypoxylon stygium, Aspergillus mulundensis, Berkeleyomyces basicola (syn. Thielaviopsis basicola), Ceratocystis smalleyi, two Cercospora beticola strains, Coleophoma cylindrospora, Fusarium fracticaudum, Phialophora cf. hyalina, and Morchella septimelata.</title>
        <authorList>
            <person name="Wingfield B.D."/>
            <person name="Bills G.F."/>
            <person name="Dong Y."/>
            <person name="Huang W."/>
            <person name="Nel W.J."/>
            <person name="Swalarsk-Parry B.S."/>
            <person name="Vaghefi N."/>
            <person name="Wilken P.M."/>
            <person name="An Z."/>
            <person name="de Beer Z.W."/>
            <person name="De Vos L."/>
            <person name="Chen L."/>
            <person name="Duong T.A."/>
            <person name="Gao Y."/>
            <person name="Hammerbacher A."/>
            <person name="Kikkert J.R."/>
            <person name="Li Y."/>
            <person name="Li H."/>
            <person name="Li K."/>
            <person name="Li Q."/>
            <person name="Liu X."/>
            <person name="Ma X."/>
            <person name="Naidoo K."/>
            <person name="Pethybridge S.J."/>
            <person name="Sun J."/>
            <person name="Steenkamp E.T."/>
            <person name="van der Nest M.A."/>
            <person name="van Wyk S."/>
            <person name="Wingfield M.J."/>
            <person name="Xiong C."/>
            <person name="Yue Q."/>
            <person name="Zhang X."/>
        </authorList>
    </citation>
    <scope>NUCLEOTIDE SEQUENCE [LARGE SCALE GENOMIC DNA]</scope>
    <source>
        <strain evidence="2 3">BP 5553</strain>
    </source>
</reference>
<dbReference type="OrthoDB" id="4156126at2759"/>
<feature type="region of interest" description="Disordered" evidence="1">
    <location>
        <begin position="816"/>
        <end position="839"/>
    </location>
</feature>
<feature type="compositionally biased region" description="Polar residues" evidence="1">
    <location>
        <begin position="1032"/>
        <end position="1041"/>
    </location>
</feature>
<feature type="compositionally biased region" description="Polar residues" evidence="1">
    <location>
        <begin position="953"/>
        <end position="963"/>
    </location>
</feature>
<organism evidence="2 3">
    <name type="scientific">Venustampulla echinocandica</name>
    <dbReference type="NCBI Taxonomy" id="2656787"/>
    <lineage>
        <taxon>Eukaryota</taxon>
        <taxon>Fungi</taxon>
        <taxon>Dikarya</taxon>
        <taxon>Ascomycota</taxon>
        <taxon>Pezizomycotina</taxon>
        <taxon>Leotiomycetes</taxon>
        <taxon>Helotiales</taxon>
        <taxon>Pleuroascaceae</taxon>
        <taxon>Venustampulla</taxon>
    </lineage>
</organism>
<gene>
    <name evidence="2" type="ORF">BP5553_07867</name>
</gene>
<evidence type="ECO:0000313" key="2">
    <source>
        <dbReference type="EMBL" id="RDL34739.1"/>
    </source>
</evidence>
<proteinExistence type="predicted"/>
<comment type="caution">
    <text evidence="2">The sequence shown here is derived from an EMBL/GenBank/DDBJ whole genome shotgun (WGS) entry which is preliminary data.</text>
</comment>
<feature type="compositionally biased region" description="Basic and acidic residues" evidence="1">
    <location>
        <begin position="537"/>
        <end position="549"/>
    </location>
</feature>
<dbReference type="RefSeq" id="XP_031867721.1">
    <property type="nucleotide sequence ID" value="XM_032016490.1"/>
</dbReference>
<feature type="compositionally biased region" description="Polar residues" evidence="1">
    <location>
        <begin position="90"/>
        <end position="101"/>
    </location>
</feature>
<dbReference type="STRING" id="2656787.A0A370THR5"/>
<feature type="compositionally biased region" description="Basic and acidic residues" evidence="1">
    <location>
        <begin position="32"/>
        <end position="43"/>
    </location>
</feature>
<feature type="region of interest" description="Disordered" evidence="1">
    <location>
        <begin position="184"/>
        <end position="221"/>
    </location>
</feature>
<sequence>MDSLSAFSSAIDRERPFSANPKVISSSSSRVGVERDGPRHEPPARPPSEIQPSPSVPRALEGMLRTTTETGDIGIFSTKPSRFPPLNGPRRSSNYNENGLQKPQRAFQPYNVPSVDHRRLLPSYARDTDVEKPSISRTSAAPKSGRVFSDPDHRSYSMIQASCDRLANHRSYTSLRSQVEASDLLERPRSPFGYPTDVRRSAFNTSSPTSTSAGGADHHPRADVDIIRHETSHSTSSPSSLYAQKRKLPVALPPEANRSTSSFLGRSIPPRRSSSPLVHRSDGNPTSYNSGRGVPNLMDTSPTRSTSSRESTTNTCPVKSHPSNATAPVKHELHPPRNEYAEYFDVEDFRLPVSREPAPQLRMTASIPEEQAMVADRASSVAMDFPDTVGALNSNARISSSSASIHRNPIQDIQDPRIGSSGIKDSWSSRKAGFRTPYPLDKPSSKNSEIQDGKRAARFPISEHRAQELSIDAQEAFNHGSFGPLTLHNPQSSKILGNEQREYMSMPISPSNIRQGTREQSMPGRGHEFSLPPFSEGKSDQQHQKDTPERSSSLRFASHHQKKLSLMGPSPADSHVANAVRLEMPSEISGRSESPYETDNALTVTQERTLADSPTIPDHIMGHRAPPHYGTGNHQHQESVQANPQRYPVEQIHYQQRGRQLQRAPVQVASDMANCARQVPRKSVSRDGTPLLAPKAVSPVRQLELKNSVPNLMEALPHIRSDLPATENMMANKAEITYHFSPLVSQSKLYLPKAAQPMPSLTNTTRAANVMDRQDISEVSKTKEHLCPVAPVEERAVEEAVPSLPSHPRLKLKMRKSTVLPQASADNSQAWNSEGNYPGSDQLTILQALSLHDEEPGSSQPPKFTLKVTRASNSTPDTVRINRDCGASRPMVGSQHPSDLFTSSHGIDHIFRQVSKHLHPRKSSLSNSHQGGENGPALDSLGVTDATDKRNPISPQKTSPVTCQTSPIELRSHFSDDSSDAHGHHSLRKRISNLRARLALPYSSKTGAQSYNDVSLRQKNRVEDPAARSVPNLRSNGQSGNEEAPLRDSTEQVRFLKLKAKFSRWLKGARSAIKARIKSLGSNGGRGDGTT</sequence>
<dbReference type="Proteomes" id="UP000254866">
    <property type="component" value="Unassembled WGS sequence"/>
</dbReference>
<protein>
    <submittedName>
        <fullName evidence="2">Uncharacterized protein</fullName>
    </submittedName>
</protein>
<feature type="compositionally biased region" description="Polar residues" evidence="1">
    <location>
        <begin position="314"/>
        <end position="326"/>
    </location>
</feature>
<feature type="region of interest" description="Disordered" evidence="1">
    <location>
        <begin position="1007"/>
        <end position="1050"/>
    </location>
</feature>
<evidence type="ECO:0000313" key="3">
    <source>
        <dbReference type="Proteomes" id="UP000254866"/>
    </source>
</evidence>
<feature type="region of interest" description="Disordered" evidence="1">
    <location>
        <begin position="251"/>
        <end position="333"/>
    </location>
</feature>
<keyword evidence="3" id="KW-1185">Reference proteome</keyword>
<dbReference type="EMBL" id="NPIC01000007">
    <property type="protein sequence ID" value="RDL34739.1"/>
    <property type="molecule type" value="Genomic_DNA"/>
</dbReference>
<dbReference type="AlphaFoldDB" id="A0A370THR5"/>
<evidence type="ECO:0000256" key="1">
    <source>
        <dbReference type="SAM" id="MobiDB-lite"/>
    </source>
</evidence>
<name>A0A370THR5_9HELO</name>
<feature type="compositionally biased region" description="Low complexity" evidence="1">
    <location>
        <begin position="300"/>
        <end position="313"/>
    </location>
</feature>
<feature type="compositionally biased region" description="Low complexity" evidence="1">
    <location>
        <begin position="266"/>
        <end position="276"/>
    </location>
</feature>
<accession>A0A370THR5</accession>
<feature type="region of interest" description="Disordered" evidence="1">
    <location>
        <begin position="128"/>
        <end position="152"/>
    </location>
</feature>
<feature type="region of interest" description="Disordered" evidence="1">
    <location>
        <begin position="412"/>
        <end position="455"/>
    </location>
</feature>
<feature type="region of interest" description="Disordered" evidence="1">
    <location>
        <begin position="1"/>
        <end position="107"/>
    </location>
</feature>
<dbReference type="GeneID" id="43600716"/>
<feature type="compositionally biased region" description="Polar residues" evidence="1">
    <location>
        <begin position="1007"/>
        <end position="1017"/>
    </location>
</feature>